<evidence type="ECO:0000313" key="2">
    <source>
        <dbReference type="EMBL" id="KAI1706539.1"/>
    </source>
</evidence>
<keyword evidence="1" id="KW-0472">Membrane</keyword>
<proteinExistence type="predicted"/>
<keyword evidence="1" id="KW-0812">Transmembrane</keyword>
<reference evidence="2" key="1">
    <citation type="submission" date="2022-01" db="EMBL/GenBank/DDBJ databases">
        <title>Genome Sequence Resource for Two Populations of Ditylenchus destructor, the Migratory Endoparasitic Phytonematode.</title>
        <authorList>
            <person name="Zhang H."/>
            <person name="Lin R."/>
            <person name="Xie B."/>
        </authorList>
    </citation>
    <scope>NUCLEOTIDE SEQUENCE</scope>
    <source>
        <strain evidence="2">BazhouSP</strain>
    </source>
</reference>
<protein>
    <submittedName>
        <fullName evidence="2">Uncharacterized protein</fullName>
    </submittedName>
</protein>
<comment type="caution">
    <text evidence="2">The sequence shown here is derived from an EMBL/GenBank/DDBJ whole genome shotgun (WGS) entry which is preliminary data.</text>
</comment>
<dbReference type="Proteomes" id="UP001201812">
    <property type="component" value="Unassembled WGS sequence"/>
</dbReference>
<accession>A0AAD4QZY7</accession>
<evidence type="ECO:0000256" key="1">
    <source>
        <dbReference type="SAM" id="Phobius"/>
    </source>
</evidence>
<name>A0AAD4QZY7_9BILA</name>
<dbReference type="AlphaFoldDB" id="A0AAD4QZY7"/>
<gene>
    <name evidence="2" type="ORF">DdX_13000</name>
</gene>
<keyword evidence="1" id="KW-1133">Transmembrane helix</keyword>
<feature type="transmembrane region" description="Helical" evidence="1">
    <location>
        <begin position="132"/>
        <end position="154"/>
    </location>
</feature>
<organism evidence="2 3">
    <name type="scientific">Ditylenchus destructor</name>
    <dbReference type="NCBI Taxonomy" id="166010"/>
    <lineage>
        <taxon>Eukaryota</taxon>
        <taxon>Metazoa</taxon>
        <taxon>Ecdysozoa</taxon>
        <taxon>Nematoda</taxon>
        <taxon>Chromadorea</taxon>
        <taxon>Rhabditida</taxon>
        <taxon>Tylenchina</taxon>
        <taxon>Tylenchomorpha</taxon>
        <taxon>Sphaerularioidea</taxon>
        <taxon>Anguinidae</taxon>
        <taxon>Anguininae</taxon>
        <taxon>Ditylenchus</taxon>
    </lineage>
</organism>
<keyword evidence="3" id="KW-1185">Reference proteome</keyword>
<evidence type="ECO:0000313" key="3">
    <source>
        <dbReference type="Proteomes" id="UP001201812"/>
    </source>
</evidence>
<sequence>MKKSPDACVEIESFISGTVNDNSDDSSPKNNWKDATKTKLHRMWIRVAGCVTAPSEHFLAGIAIQWNGIKHNFRRIASLVSMLLCFAVLLVTPIVAEYAEFGLLVKFSENREYLRIYVNKCGFTKILTPSHFAFIVLLFGSLIYGLMMMVYYIVLSWFKDDCFKGPWKSRGENFLKGNFLNGNNWYRRELISMLIAINIGFVEMHLRRNENQWNVSWLLTRKHGFTNFTN</sequence>
<dbReference type="EMBL" id="JAKKPZ010000047">
    <property type="protein sequence ID" value="KAI1706539.1"/>
    <property type="molecule type" value="Genomic_DNA"/>
</dbReference>
<feature type="transmembrane region" description="Helical" evidence="1">
    <location>
        <begin position="76"/>
        <end position="96"/>
    </location>
</feature>